<dbReference type="SUPFAM" id="SSF55961">
    <property type="entry name" value="Bet v1-like"/>
    <property type="match status" value="1"/>
</dbReference>
<dbReference type="KEGG" id="csol:105363910"/>
<keyword evidence="1" id="KW-0472">Membrane</keyword>
<feature type="transmembrane region" description="Helical" evidence="1">
    <location>
        <begin position="12"/>
        <end position="30"/>
    </location>
</feature>
<organism evidence="2 3">
    <name type="scientific">Ceratosolen solmsi marchali</name>
    <dbReference type="NCBI Taxonomy" id="326594"/>
    <lineage>
        <taxon>Eukaryota</taxon>
        <taxon>Metazoa</taxon>
        <taxon>Ecdysozoa</taxon>
        <taxon>Arthropoda</taxon>
        <taxon>Hexapoda</taxon>
        <taxon>Insecta</taxon>
        <taxon>Pterygota</taxon>
        <taxon>Neoptera</taxon>
        <taxon>Endopterygota</taxon>
        <taxon>Hymenoptera</taxon>
        <taxon>Apocrita</taxon>
        <taxon>Proctotrupomorpha</taxon>
        <taxon>Chalcidoidea</taxon>
        <taxon>Agaonidae</taxon>
        <taxon>Agaoninae</taxon>
        <taxon>Ceratosolen</taxon>
    </lineage>
</organism>
<reference evidence="3" key="1">
    <citation type="submission" date="2025-08" db="UniProtKB">
        <authorList>
            <consortium name="RefSeq"/>
        </authorList>
    </citation>
    <scope>IDENTIFICATION</scope>
</reference>
<keyword evidence="1" id="KW-1133">Transmembrane helix</keyword>
<keyword evidence="1" id="KW-0812">Transmembrane</keyword>
<evidence type="ECO:0000313" key="3">
    <source>
        <dbReference type="RefSeq" id="XP_011500016.1"/>
    </source>
</evidence>
<evidence type="ECO:0000256" key="1">
    <source>
        <dbReference type="SAM" id="Phobius"/>
    </source>
</evidence>
<accession>A0AAJ6YL33</accession>
<dbReference type="GeneID" id="105363910"/>
<dbReference type="RefSeq" id="XP_011500016.1">
    <property type="nucleotide sequence ID" value="XM_011501714.1"/>
</dbReference>
<protein>
    <submittedName>
        <fullName evidence="3">Uncharacterized protein LOC105363910</fullName>
    </submittedName>
</protein>
<proteinExistence type="predicted"/>
<name>A0AAJ6YL33_9HYME</name>
<keyword evidence="2" id="KW-1185">Reference proteome</keyword>
<gene>
    <name evidence="3" type="primary">LOC105363910</name>
</gene>
<dbReference type="Proteomes" id="UP000695007">
    <property type="component" value="Unplaced"/>
</dbReference>
<sequence>MNPMKWKTRNLAYSGISLFMFYFLFFYKWTHYLIYEATIKHSKAEHVWEFVADFRNMMKLNPTIKQFNIIDDSGNYGEWQYSVEYTERFNYLPMIQNDAQAHFIVTSTKKNYVIESKHRTCFILRFNCLNTDSEFIFESHGEDTNYIEKLQYECPLLFSKLCHNEVMYQRQEIMKNLQTHFSTINELIKK</sequence>
<evidence type="ECO:0000313" key="2">
    <source>
        <dbReference type="Proteomes" id="UP000695007"/>
    </source>
</evidence>
<dbReference type="AlphaFoldDB" id="A0AAJ6YL33"/>